<gene>
    <name evidence="1" type="ORF">PIB30_016893</name>
</gene>
<dbReference type="EMBL" id="JASCZI010151083">
    <property type="protein sequence ID" value="MED6168973.1"/>
    <property type="molecule type" value="Genomic_DNA"/>
</dbReference>
<accession>A0ABU6V938</accession>
<organism evidence="1 2">
    <name type="scientific">Stylosanthes scabra</name>
    <dbReference type="NCBI Taxonomy" id="79078"/>
    <lineage>
        <taxon>Eukaryota</taxon>
        <taxon>Viridiplantae</taxon>
        <taxon>Streptophyta</taxon>
        <taxon>Embryophyta</taxon>
        <taxon>Tracheophyta</taxon>
        <taxon>Spermatophyta</taxon>
        <taxon>Magnoliopsida</taxon>
        <taxon>eudicotyledons</taxon>
        <taxon>Gunneridae</taxon>
        <taxon>Pentapetalae</taxon>
        <taxon>rosids</taxon>
        <taxon>fabids</taxon>
        <taxon>Fabales</taxon>
        <taxon>Fabaceae</taxon>
        <taxon>Papilionoideae</taxon>
        <taxon>50 kb inversion clade</taxon>
        <taxon>dalbergioids sensu lato</taxon>
        <taxon>Dalbergieae</taxon>
        <taxon>Pterocarpus clade</taxon>
        <taxon>Stylosanthes</taxon>
    </lineage>
</organism>
<keyword evidence="2" id="KW-1185">Reference proteome</keyword>
<proteinExistence type="predicted"/>
<evidence type="ECO:0000313" key="2">
    <source>
        <dbReference type="Proteomes" id="UP001341840"/>
    </source>
</evidence>
<protein>
    <submittedName>
        <fullName evidence="1">Uncharacterized protein</fullName>
    </submittedName>
</protein>
<reference evidence="1 2" key="1">
    <citation type="journal article" date="2023" name="Plants (Basel)">
        <title>Bridging the Gap: Combining Genomics and Transcriptomics Approaches to Understand Stylosanthes scabra, an Orphan Legume from the Brazilian Caatinga.</title>
        <authorList>
            <person name="Ferreira-Neto J.R.C."/>
            <person name="da Silva M.D."/>
            <person name="Binneck E."/>
            <person name="de Melo N.F."/>
            <person name="da Silva R.H."/>
            <person name="de Melo A.L.T.M."/>
            <person name="Pandolfi V."/>
            <person name="Bustamante F.O."/>
            <person name="Brasileiro-Vidal A.C."/>
            <person name="Benko-Iseppon A.M."/>
        </authorList>
    </citation>
    <scope>NUCLEOTIDE SEQUENCE [LARGE SCALE GENOMIC DNA]</scope>
    <source>
        <tissue evidence="1">Leaves</tissue>
    </source>
</reference>
<comment type="caution">
    <text evidence="1">The sequence shown here is derived from an EMBL/GenBank/DDBJ whole genome shotgun (WGS) entry which is preliminary data.</text>
</comment>
<sequence>MKSLMYYHEKLKAKSIPNPFPISHRDTLRQDFPTSSRQQPLKLSTHRSHFHLTSPCCRYPPSVAVLTSPASVIPSPSRRCASPGTA</sequence>
<dbReference type="Proteomes" id="UP001341840">
    <property type="component" value="Unassembled WGS sequence"/>
</dbReference>
<name>A0ABU6V938_9FABA</name>
<evidence type="ECO:0000313" key="1">
    <source>
        <dbReference type="EMBL" id="MED6168973.1"/>
    </source>
</evidence>